<dbReference type="AlphaFoldDB" id="A0A4D7YRI0"/>
<dbReference type="EMBL" id="CP039925">
    <property type="protein sequence ID" value="QCL98227.1"/>
    <property type="molecule type" value="Genomic_DNA"/>
</dbReference>
<protein>
    <submittedName>
        <fullName evidence="1">Uncharacterized protein</fullName>
    </submittedName>
</protein>
<organism evidence="1 2">
    <name type="scientific">Agrobacterium tumefaciens</name>
    <dbReference type="NCBI Taxonomy" id="358"/>
    <lineage>
        <taxon>Bacteria</taxon>
        <taxon>Pseudomonadati</taxon>
        <taxon>Pseudomonadota</taxon>
        <taxon>Alphaproteobacteria</taxon>
        <taxon>Hyphomicrobiales</taxon>
        <taxon>Rhizobiaceae</taxon>
        <taxon>Rhizobium/Agrobacterium group</taxon>
        <taxon>Agrobacterium</taxon>
        <taxon>Agrobacterium tumefaciens complex</taxon>
    </lineage>
</organism>
<proteinExistence type="predicted"/>
<sequence length="142" mass="15957">MTTNDIHLLQSKIEWVADALIPKDHDHAMPSATEAGIFERLLPRALKERDDMAPSFFKALARLPESAPPNPLEAIRALGSDDFYVISFLIAGAYFLDEAVTGKLRYPGQEALYDTPDYDEIMETVERVQERGAVYLHVPEPL</sequence>
<dbReference type="RefSeq" id="WP_045024153.1">
    <property type="nucleotide sequence ID" value="NZ_CP039925.1"/>
</dbReference>
<dbReference type="Proteomes" id="UP000298649">
    <property type="component" value="Plasmid pAtCFBP7129b"/>
</dbReference>
<keyword evidence="1" id="KW-0614">Plasmid</keyword>
<accession>A0A4D7YRI0</accession>
<name>A0A4D7YRI0_AGRTU</name>
<reference evidence="1 2" key="1">
    <citation type="submission" date="2019-04" db="EMBL/GenBank/DDBJ databases">
        <title>Complete genome sequence of Agrobacterium tumefaciens CFBP7129.</title>
        <authorList>
            <person name="Haryono M."/>
            <person name="Lin Y.-C."/>
            <person name="Lai E.-M."/>
            <person name="Kuo C.-H."/>
        </authorList>
    </citation>
    <scope>NUCLEOTIDE SEQUENCE [LARGE SCALE GENOMIC DNA]</scope>
    <source>
        <strain evidence="1 2">CFBP7129</strain>
        <plasmid evidence="2">patcfbp7129b</plasmid>
    </source>
</reference>
<evidence type="ECO:0000313" key="1">
    <source>
        <dbReference type="EMBL" id="QCL98227.1"/>
    </source>
</evidence>
<geneLocation type="plasmid" evidence="2">
    <name>patcfbp7129b</name>
</geneLocation>
<gene>
    <name evidence="1" type="ORF">CFBP7129_29080</name>
</gene>
<evidence type="ECO:0000313" key="2">
    <source>
        <dbReference type="Proteomes" id="UP000298649"/>
    </source>
</evidence>